<dbReference type="Proteomes" id="UP000094385">
    <property type="component" value="Unassembled WGS sequence"/>
</dbReference>
<keyword evidence="6" id="KW-0653">Protein transport</keyword>
<dbReference type="GO" id="GO:0034399">
    <property type="term" value="C:nuclear periphery"/>
    <property type="evidence" value="ECO:0007669"/>
    <property type="project" value="EnsemblFungi"/>
</dbReference>
<keyword evidence="5" id="KW-0677">Repeat</keyword>
<evidence type="ECO:0000256" key="8">
    <source>
        <dbReference type="ARBA" id="ARBA00083566"/>
    </source>
</evidence>
<dbReference type="InterPro" id="IPR011989">
    <property type="entry name" value="ARM-like"/>
</dbReference>
<evidence type="ECO:0000256" key="2">
    <source>
        <dbReference type="ARBA" id="ARBA00010907"/>
    </source>
</evidence>
<evidence type="ECO:0000256" key="7">
    <source>
        <dbReference type="ARBA" id="ARBA00079884"/>
    </source>
</evidence>
<evidence type="ECO:0000256" key="3">
    <source>
        <dbReference type="ARBA" id="ARBA00022448"/>
    </source>
</evidence>
<sequence length="867" mass="95697">MDIAAVLEAALLSPDPKARQDAEAQLELAAKEHFVPYLGMLTNALGNEIVKTEVRILAGIGIKNQLVAKDAKTKLAQTERWVAIESPAKNQIKQTALQSLLSPDDRVANAAAQLVAAIADIELPRNEWPDLMVVLVDNTRENQPVNVKRASLLAIGYICETADPTNSGVVAQANGILTAIVQGARSAEPSIVVRQTAINALVNSLEFIRDNFEREGERNYIMQVVCEATQAPDEKLQASAFGALARIMSMYYSYMRLYMEKALYGLTVEGMKNPSNNVSCMAVEFWSTVCEEEIEITLQQSDVYDEEEVVDRENFEFAKFAINEVLPTLLDLLTRQEEDADDDEWNVAMAAAACLQLFAENTGSAVVNLTLQFVELNIQQPDWRRREAAVMAFGSILDGPDHGTLAHVIGQALPPMLSLMNDPVLQVKDTVAWCLGRIADLVIEGINTETHLPEIMKALIIGFQDHPKVLTNCCWTLINLTEQLGQEGPYSQTTPISPYYDALLQGLVQASTRTDNENSSRTSTYEALGVLASCSAADTLPLVTNVSAVIVQRLESTLIMQAQLVGMDDRSNLEELQISLLSVLTNIIRRVSPNDRNTSDRLMTLLLSLLQQKLPNSLIEEDIFIAIGSVAGAVQENFNVYLEAFIPYLMKALEDPDSPTCNTAVGLVADLAVALGAQIESYCDLFMNVFLSNLQNASVRRDVKVSILSCFGDISAAIGPNFEKYLAIVMQVLVQASSLRKEADSPYDIVDYIHQLREAILDAYAGIVQGMREKPDVLLPYIQSIFGFLSLIHTNQSMIRSESVVRSIVGLVGDIADIYKQGEVKVYYQDEWLTDLIRKARADRSFSASLKETAKWAREQQKMQLAL</sequence>
<proteinExistence type="inferred from homology"/>
<dbReference type="PANTHER" id="PTHR10527">
    <property type="entry name" value="IMPORTIN BETA"/>
    <property type="match status" value="1"/>
</dbReference>
<name>A0A1E3Q8Y3_LIPST</name>
<organism evidence="10 11">
    <name type="scientific">Lipomyces starkeyi NRRL Y-11557</name>
    <dbReference type="NCBI Taxonomy" id="675824"/>
    <lineage>
        <taxon>Eukaryota</taxon>
        <taxon>Fungi</taxon>
        <taxon>Dikarya</taxon>
        <taxon>Ascomycota</taxon>
        <taxon>Saccharomycotina</taxon>
        <taxon>Lipomycetes</taxon>
        <taxon>Lipomycetales</taxon>
        <taxon>Lipomycetaceae</taxon>
        <taxon>Lipomyces</taxon>
    </lineage>
</organism>
<dbReference type="EMBL" id="KV454292">
    <property type="protein sequence ID" value="ODQ74070.1"/>
    <property type="molecule type" value="Genomic_DNA"/>
</dbReference>
<dbReference type="GO" id="GO:0031267">
    <property type="term" value="F:small GTPase binding"/>
    <property type="evidence" value="ECO:0007669"/>
    <property type="project" value="InterPro"/>
</dbReference>
<evidence type="ECO:0000256" key="5">
    <source>
        <dbReference type="ARBA" id="ARBA00022737"/>
    </source>
</evidence>
<keyword evidence="3" id="KW-0813">Transport</keyword>
<dbReference type="Pfam" id="PF25574">
    <property type="entry name" value="TPR_IMB1"/>
    <property type="match status" value="1"/>
</dbReference>
<accession>A0A1E3Q8Y3</accession>
<dbReference type="PROSITE" id="PS50166">
    <property type="entry name" value="IMPORTIN_B_NT"/>
    <property type="match status" value="1"/>
</dbReference>
<evidence type="ECO:0000256" key="4">
    <source>
        <dbReference type="ARBA" id="ARBA00022490"/>
    </source>
</evidence>
<evidence type="ECO:0000256" key="1">
    <source>
        <dbReference type="ARBA" id="ARBA00004496"/>
    </source>
</evidence>
<dbReference type="SMART" id="SM00913">
    <property type="entry name" value="IBN_N"/>
    <property type="match status" value="1"/>
</dbReference>
<dbReference type="GO" id="GO:0006606">
    <property type="term" value="P:protein import into nucleus"/>
    <property type="evidence" value="ECO:0007669"/>
    <property type="project" value="InterPro"/>
</dbReference>
<evidence type="ECO:0000259" key="9">
    <source>
        <dbReference type="PROSITE" id="PS50166"/>
    </source>
</evidence>
<dbReference type="GO" id="GO:0005737">
    <property type="term" value="C:cytoplasm"/>
    <property type="evidence" value="ECO:0007669"/>
    <property type="project" value="UniProtKB-SubCell"/>
</dbReference>
<keyword evidence="11" id="KW-1185">Reference proteome</keyword>
<evidence type="ECO:0000256" key="6">
    <source>
        <dbReference type="ARBA" id="ARBA00022927"/>
    </source>
</evidence>
<dbReference type="InterPro" id="IPR001494">
    <property type="entry name" value="Importin-beta_N"/>
</dbReference>
<evidence type="ECO:0000313" key="10">
    <source>
        <dbReference type="EMBL" id="ODQ74070.1"/>
    </source>
</evidence>
<dbReference type="FunFam" id="1.25.10.10:FF:000027">
    <property type="entry name" value="Importin subunit beta-1"/>
    <property type="match status" value="1"/>
</dbReference>
<keyword evidence="4" id="KW-0963">Cytoplasm</keyword>
<dbReference type="Gene3D" id="1.25.10.10">
    <property type="entry name" value="Leucine-rich Repeat Variant"/>
    <property type="match status" value="1"/>
</dbReference>
<dbReference type="InterPro" id="IPR016024">
    <property type="entry name" value="ARM-type_fold"/>
</dbReference>
<comment type="subcellular location">
    <subcellularLocation>
        <location evidence="1">Cytoplasm</location>
    </subcellularLocation>
</comment>
<dbReference type="AlphaFoldDB" id="A0A1E3Q8Y3"/>
<dbReference type="STRING" id="675824.A0A1E3Q8Y3"/>
<reference evidence="10 11" key="1">
    <citation type="journal article" date="2016" name="Proc. Natl. Acad. Sci. U.S.A.">
        <title>Comparative genomics of biotechnologically important yeasts.</title>
        <authorList>
            <person name="Riley R."/>
            <person name="Haridas S."/>
            <person name="Wolfe K.H."/>
            <person name="Lopes M.R."/>
            <person name="Hittinger C.T."/>
            <person name="Goeker M."/>
            <person name="Salamov A.A."/>
            <person name="Wisecaver J.H."/>
            <person name="Long T.M."/>
            <person name="Calvey C.H."/>
            <person name="Aerts A.L."/>
            <person name="Barry K.W."/>
            <person name="Choi C."/>
            <person name="Clum A."/>
            <person name="Coughlan A.Y."/>
            <person name="Deshpande S."/>
            <person name="Douglass A.P."/>
            <person name="Hanson S.J."/>
            <person name="Klenk H.-P."/>
            <person name="LaButti K.M."/>
            <person name="Lapidus A."/>
            <person name="Lindquist E.A."/>
            <person name="Lipzen A.M."/>
            <person name="Meier-Kolthoff J.P."/>
            <person name="Ohm R.A."/>
            <person name="Otillar R.P."/>
            <person name="Pangilinan J.L."/>
            <person name="Peng Y."/>
            <person name="Rokas A."/>
            <person name="Rosa C.A."/>
            <person name="Scheuner C."/>
            <person name="Sibirny A.A."/>
            <person name="Slot J.C."/>
            <person name="Stielow J.B."/>
            <person name="Sun H."/>
            <person name="Kurtzman C.P."/>
            <person name="Blackwell M."/>
            <person name="Grigoriev I.V."/>
            <person name="Jeffries T.W."/>
        </authorList>
    </citation>
    <scope>NUCLEOTIDE SEQUENCE [LARGE SCALE GENOMIC DNA]</scope>
    <source>
        <strain evidence="10 11">NRRL Y-11557</strain>
    </source>
</reference>
<dbReference type="SUPFAM" id="SSF48371">
    <property type="entry name" value="ARM repeat"/>
    <property type="match status" value="1"/>
</dbReference>
<comment type="similarity">
    <text evidence="2">Belongs to the importin beta family. Importin beta-1 subfamily.</text>
</comment>
<protein>
    <recommendedName>
        <fullName evidence="7">Importin-95</fullName>
    </recommendedName>
    <alternativeName>
        <fullName evidence="8">Karyopherin-95</fullName>
    </alternativeName>
</protein>
<dbReference type="InterPro" id="IPR058584">
    <property type="entry name" value="IMB1_TNPO1-like_TPR"/>
</dbReference>
<dbReference type="Pfam" id="PF13513">
    <property type="entry name" value="HEAT_EZ"/>
    <property type="match status" value="1"/>
</dbReference>
<dbReference type="InterPro" id="IPR040122">
    <property type="entry name" value="Importin_beta"/>
</dbReference>
<dbReference type="OrthoDB" id="10263328at2759"/>
<gene>
    <name evidence="10" type="ORF">LIPSTDRAFT_69615</name>
</gene>
<feature type="domain" description="Importin N-terminal" evidence="9">
    <location>
        <begin position="22"/>
        <end position="102"/>
    </location>
</feature>
<evidence type="ECO:0000313" key="11">
    <source>
        <dbReference type="Proteomes" id="UP000094385"/>
    </source>
</evidence>